<keyword evidence="5" id="KW-0997">Cell inner membrane</keyword>
<protein>
    <recommendedName>
        <fullName evidence="2">Type II secretion system protein H</fullName>
    </recommendedName>
    <alternativeName>
        <fullName evidence="10">General secretion pathway protein H</fullName>
    </alternativeName>
</protein>
<evidence type="ECO:0000256" key="5">
    <source>
        <dbReference type="ARBA" id="ARBA00022519"/>
    </source>
</evidence>
<evidence type="ECO:0000256" key="10">
    <source>
        <dbReference type="ARBA" id="ARBA00030775"/>
    </source>
</evidence>
<evidence type="ECO:0000313" key="13">
    <source>
        <dbReference type="EMBL" id="GGY16785.1"/>
    </source>
</evidence>
<evidence type="ECO:0000259" key="12">
    <source>
        <dbReference type="Pfam" id="PF12019"/>
    </source>
</evidence>
<comment type="subcellular location">
    <subcellularLocation>
        <location evidence="1">Cell inner membrane</location>
        <topology evidence="1">Single-pass membrane protein</topology>
    </subcellularLocation>
</comment>
<keyword evidence="7 11" id="KW-1133">Transmembrane helix</keyword>
<evidence type="ECO:0000256" key="2">
    <source>
        <dbReference type="ARBA" id="ARBA00021549"/>
    </source>
</evidence>
<evidence type="ECO:0000313" key="14">
    <source>
        <dbReference type="Proteomes" id="UP000645257"/>
    </source>
</evidence>
<evidence type="ECO:0000256" key="11">
    <source>
        <dbReference type="SAM" id="Phobius"/>
    </source>
</evidence>
<dbReference type="PROSITE" id="PS00409">
    <property type="entry name" value="PROKAR_NTER_METHYL"/>
    <property type="match status" value="1"/>
</dbReference>
<reference evidence="13" key="1">
    <citation type="journal article" date="2014" name="Int. J. Syst. Evol. Microbiol.">
        <title>Complete genome sequence of Corynebacterium casei LMG S-19264T (=DSM 44701T), isolated from a smear-ripened cheese.</title>
        <authorList>
            <consortium name="US DOE Joint Genome Institute (JGI-PGF)"/>
            <person name="Walter F."/>
            <person name="Albersmeier A."/>
            <person name="Kalinowski J."/>
            <person name="Ruckert C."/>
        </authorList>
    </citation>
    <scope>NUCLEOTIDE SEQUENCE</scope>
    <source>
        <strain evidence="13">KCTC 32182</strain>
    </source>
</reference>
<reference evidence="13" key="2">
    <citation type="submission" date="2020-09" db="EMBL/GenBank/DDBJ databases">
        <authorList>
            <person name="Sun Q."/>
            <person name="Kim S."/>
        </authorList>
    </citation>
    <scope>NUCLEOTIDE SEQUENCE</scope>
    <source>
        <strain evidence="13">KCTC 32182</strain>
    </source>
</reference>
<dbReference type="GO" id="GO:0015627">
    <property type="term" value="C:type II protein secretion system complex"/>
    <property type="evidence" value="ECO:0007669"/>
    <property type="project" value="InterPro"/>
</dbReference>
<evidence type="ECO:0000256" key="6">
    <source>
        <dbReference type="ARBA" id="ARBA00022692"/>
    </source>
</evidence>
<evidence type="ECO:0000256" key="9">
    <source>
        <dbReference type="ARBA" id="ARBA00025772"/>
    </source>
</evidence>
<dbReference type="SUPFAM" id="SSF54523">
    <property type="entry name" value="Pili subunits"/>
    <property type="match status" value="1"/>
</dbReference>
<dbReference type="InterPro" id="IPR012902">
    <property type="entry name" value="N_methyl_site"/>
</dbReference>
<gene>
    <name evidence="13" type="ORF">GCM10011289_20250</name>
</gene>
<dbReference type="InterPro" id="IPR045584">
    <property type="entry name" value="Pilin-like"/>
</dbReference>
<accession>A0A918P3C7</accession>
<name>A0A918P3C7_9NEIS</name>
<comment type="similarity">
    <text evidence="9">Belongs to the GSP H family.</text>
</comment>
<dbReference type="GO" id="GO:0005886">
    <property type="term" value="C:plasma membrane"/>
    <property type="evidence" value="ECO:0007669"/>
    <property type="project" value="UniProtKB-SubCell"/>
</dbReference>
<proteinExistence type="inferred from homology"/>
<dbReference type="Proteomes" id="UP000645257">
    <property type="component" value="Unassembled WGS sequence"/>
</dbReference>
<keyword evidence="8 11" id="KW-0472">Membrane</keyword>
<evidence type="ECO:0000256" key="3">
    <source>
        <dbReference type="ARBA" id="ARBA00022475"/>
    </source>
</evidence>
<evidence type="ECO:0000256" key="4">
    <source>
        <dbReference type="ARBA" id="ARBA00022481"/>
    </source>
</evidence>
<dbReference type="InterPro" id="IPR022346">
    <property type="entry name" value="T2SS_GspH"/>
</dbReference>
<evidence type="ECO:0000256" key="1">
    <source>
        <dbReference type="ARBA" id="ARBA00004377"/>
    </source>
</evidence>
<feature type="domain" description="General secretion pathway GspH" evidence="12">
    <location>
        <begin position="49"/>
        <end position="166"/>
    </location>
</feature>
<dbReference type="Gene3D" id="3.55.40.10">
    <property type="entry name" value="minor pseudopilin epsh domain"/>
    <property type="match status" value="1"/>
</dbReference>
<dbReference type="AlphaFoldDB" id="A0A918P3C7"/>
<evidence type="ECO:0000256" key="7">
    <source>
        <dbReference type="ARBA" id="ARBA00022989"/>
    </source>
</evidence>
<feature type="transmembrane region" description="Helical" evidence="11">
    <location>
        <begin position="14"/>
        <end position="32"/>
    </location>
</feature>
<keyword evidence="4" id="KW-0488">Methylation</keyword>
<keyword evidence="6 11" id="KW-0812">Transmembrane</keyword>
<dbReference type="RefSeq" id="WP_215796460.1">
    <property type="nucleotide sequence ID" value="NZ_BMYX01000010.1"/>
</dbReference>
<dbReference type="EMBL" id="BMYX01000010">
    <property type="protein sequence ID" value="GGY16785.1"/>
    <property type="molecule type" value="Genomic_DNA"/>
</dbReference>
<organism evidence="13 14">
    <name type="scientific">Paludibacterium paludis</name>
    <dbReference type="NCBI Taxonomy" id="1225769"/>
    <lineage>
        <taxon>Bacteria</taxon>
        <taxon>Pseudomonadati</taxon>
        <taxon>Pseudomonadota</taxon>
        <taxon>Betaproteobacteria</taxon>
        <taxon>Neisseriales</taxon>
        <taxon>Chromobacteriaceae</taxon>
        <taxon>Paludibacterium</taxon>
    </lineage>
</organism>
<comment type="caution">
    <text evidence="13">The sequence shown here is derived from an EMBL/GenBank/DDBJ whole genome shotgun (WGS) entry which is preliminary data.</text>
</comment>
<keyword evidence="14" id="KW-1185">Reference proteome</keyword>
<sequence>MAGRKAGGVTLPEMVVVVGILAVSALLALPGWGQLIARARVRAALDTSASLFRHARAVAMMRRQPVAVCPVLGDRHREIHGCRRDGRERRWRDGILVFVPDAGAEPDAYRTGQSLRYGFFDRNLVVRGPEAFMIGADGDVAGPPPTLRIADVSGHACGTVTLVSAGGVARCFGSACPGCSE</sequence>
<dbReference type="Pfam" id="PF12019">
    <property type="entry name" value="GspH"/>
    <property type="match status" value="1"/>
</dbReference>
<evidence type="ECO:0000256" key="8">
    <source>
        <dbReference type="ARBA" id="ARBA00023136"/>
    </source>
</evidence>
<keyword evidence="3" id="KW-1003">Cell membrane</keyword>
<dbReference type="GO" id="GO:0015628">
    <property type="term" value="P:protein secretion by the type II secretion system"/>
    <property type="evidence" value="ECO:0007669"/>
    <property type="project" value="InterPro"/>
</dbReference>